<keyword evidence="1" id="KW-0175">Coiled coil</keyword>
<comment type="caution">
    <text evidence="2">The sequence shown here is derived from an EMBL/GenBank/DDBJ whole genome shotgun (WGS) entry which is preliminary data.</text>
</comment>
<sequence>MQFTPTHLFAQTVTEAVITISEAERQVRAALAQSNATLQTVKRQGDRTLRQKLREIEDLQFEVADLRTEGAAVSARVETLRDALAQAQDRLVTELAERDRVYAEEIAVYRAAVEDIAKTPEGLAALERFNAGEEVQALEILDALRAARDQAAAARTLADARQIARLALDAWGRAKVSTASVILRFEEITKLDPSRHWDWVELSRLYEIAGDLSNGLAAAEASEAAAVTDRDRSVSLNEIGDVRLAQGDLPGALEAYTRGLEIAEALAGQDKGNAGWQRDVWVSLNKVGDVRLAQGDLPGALEAYTRGLEIAEALAGQDKGNAGWQRDVSVSLDRIGDVRRAQGDLPGALEAYTRGLEIREALAGQDKGNAGWQRDVSVSLNRIGDVRRAQGDLPGALEAYTRGLEIAEALAGQDKGNAGWQRDVSVSLNMVGDVRLAQGDLPGALEAYTRGLEIREALAGQDPGNAGWQRDVWVSLWRLTAFPESGVAWADVAEKMEAMAARGVLLPTDQQYLDHARAQAASEARVD</sequence>
<dbReference type="PANTHER" id="PTHR10098">
    <property type="entry name" value="RAPSYN-RELATED"/>
    <property type="match status" value="1"/>
</dbReference>
<proteinExistence type="predicted"/>
<dbReference type="Pfam" id="PF13424">
    <property type="entry name" value="TPR_12"/>
    <property type="match status" value="1"/>
</dbReference>
<dbReference type="EMBL" id="LFTY01000001">
    <property type="protein sequence ID" value="KMW60723.1"/>
    <property type="molecule type" value="Genomic_DNA"/>
</dbReference>
<protein>
    <submittedName>
        <fullName evidence="2">TPR repeat protein</fullName>
    </submittedName>
</protein>
<dbReference type="AlphaFoldDB" id="A0A0J9H567"/>
<dbReference type="InterPro" id="IPR019734">
    <property type="entry name" value="TPR_rpt"/>
</dbReference>
<evidence type="ECO:0000313" key="3">
    <source>
        <dbReference type="Proteomes" id="UP000037178"/>
    </source>
</evidence>
<dbReference type="Proteomes" id="UP000037178">
    <property type="component" value="Unassembled WGS sequence"/>
</dbReference>
<dbReference type="PATRIC" id="fig|1675527.3.peg.948"/>
<evidence type="ECO:0000256" key="1">
    <source>
        <dbReference type="SAM" id="Coils"/>
    </source>
</evidence>
<accession>A0A0J9H567</accession>
<dbReference type="STRING" id="1675527.AIOL_000887"/>
<dbReference type="PANTHER" id="PTHR10098:SF108">
    <property type="entry name" value="TETRATRICOPEPTIDE REPEAT PROTEIN 28"/>
    <property type="match status" value="1"/>
</dbReference>
<feature type="coiled-coil region" evidence="1">
    <location>
        <begin position="49"/>
        <end position="97"/>
    </location>
</feature>
<reference evidence="2 3" key="1">
    <citation type="submission" date="2015-06" db="EMBL/GenBank/DDBJ databases">
        <title>Draft genome sequence of an Alphaproteobacteria species associated to the Mediterranean sponge Oscarella lobularis.</title>
        <authorList>
            <person name="Jourda C."/>
            <person name="Santini S."/>
            <person name="Claverie J.-M."/>
        </authorList>
    </citation>
    <scope>NUCLEOTIDE SEQUENCE [LARGE SCALE GENOMIC DNA]</scope>
    <source>
        <strain evidence="2">IGS</strain>
    </source>
</reference>
<gene>
    <name evidence="2" type="ORF">AIOL_000887</name>
</gene>
<organism evidence="2 3">
    <name type="scientific">Candidatus Rhodobacter oscarellae</name>
    <dbReference type="NCBI Taxonomy" id="1675527"/>
    <lineage>
        <taxon>Bacteria</taxon>
        <taxon>Pseudomonadati</taxon>
        <taxon>Pseudomonadota</taxon>
        <taxon>Alphaproteobacteria</taxon>
        <taxon>Rhodobacterales</taxon>
        <taxon>Rhodobacter group</taxon>
        <taxon>Rhodobacter</taxon>
    </lineage>
</organism>
<dbReference type="InterPro" id="IPR011990">
    <property type="entry name" value="TPR-like_helical_dom_sf"/>
</dbReference>
<keyword evidence="3" id="KW-1185">Reference proteome</keyword>
<dbReference type="SMART" id="SM00028">
    <property type="entry name" value="TPR"/>
    <property type="match status" value="5"/>
</dbReference>
<dbReference type="Gene3D" id="1.25.40.10">
    <property type="entry name" value="Tetratricopeptide repeat domain"/>
    <property type="match status" value="2"/>
</dbReference>
<name>A0A0J9H567_9RHOB</name>
<dbReference type="SUPFAM" id="SSF48452">
    <property type="entry name" value="TPR-like"/>
    <property type="match status" value="2"/>
</dbReference>
<evidence type="ECO:0000313" key="2">
    <source>
        <dbReference type="EMBL" id="KMW60723.1"/>
    </source>
</evidence>